<accession>A0A645D3C6</accession>
<reference evidence="8" key="1">
    <citation type="submission" date="2019-08" db="EMBL/GenBank/DDBJ databases">
        <authorList>
            <person name="Kucharzyk K."/>
            <person name="Murdoch R.W."/>
            <person name="Higgins S."/>
            <person name="Loffler F."/>
        </authorList>
    </citation>
    <scope>NUCLEOTIDE SEQUENCE</scope>
</reference>
<name>A0A645D3C6_9ZZZZ</name>
<dbReference type="GO" id="GO:0046872">
    <property type="term" value="F:metal ion binding"/>
    <property type="evidence" value="ECO:0007669"/>
    <property type="project" value="UniProtKB-KW"/>
</dbReference>
<gene>
    <name evidence="8" type="primary">bepA_62</name>
    <name evidence="8" type="ORF">SDC9_130734</name>
</gene>
<dbReference type="GO" id="GO:0004222">
    <property type="term" value="F:metalloendopeptidase activity"/>
    <property type="evidence" value="ECO:0007669"/>
    <property type="project" value="InterPro"/>
</dbReference>
<comment type="caution">
    <text evidence="8">The sequence shown here is derived from an EMBL/GenBank/DDBJ whole genome shotgun (WGS) entry which is preliminary data.</text>
</comment>
<dbReference type="EMBL" id="VSSQ01032412">
    <property type="protein sequence ID" value="MPM83665.1"/>
    <property type="molecule type" value="Genomic_DNA"/>
</dbReference>
<evidence type="ECO:0000256" key="6">
    <source>
        <dbReference type="ARBA" id="ARBA00023049"/>
    </source>
</evidence>
<sequence length="267" mass="30224">MNRFFIIASLILAGIILSSCGKVMMTGRKQFLLFSDEQIMSLSDQSYNQFKTEMKFSQNKKYHESVNKVGKRMTDAVYAYMKERGLEAEYKKFNWQFSVADNDQVNAFCLPNGKIVFYEGIFKYTDTPDKIAVVMGHEIAHAIAKHGNERMSQEALVGTAGSIVSQMIGGENQQRNQAIFNIAFNVGARVGILLPYSRKHEYEADKIGVIIMALAGYNINSAPLFWEAMMQKGGAKSEFLSTHPSDQNRIVKIKEILPEIEKTYKKK</sequence>
<evidence type="ECO:0000259" key="7">
    <source>
        <dbReference type="Pfam" id="PF01435"/>
    </source>
</evidence>
<dbReference type="AlphaFoldDB" id="A0A645D3C6"/>
<proteinExistence type="predicted"/>
<feature type="domain" description="Peptidase M48" evidence="7">
    <location>
        <begin position="87"/>
        <end position="256"/>
    </location>
</feature>
<keyword evidence="6" id="KW-0482">Metalloprotease</keyword>
<dbReference type="EC" id="3.4.-.-" evidence="8"/>
<dbReference type="InterPro" id="IPR051156">
    <property type="entry name" value="Mito/Outer_Membr_Metalloprot"/>
</dbReference>
<dbReference type="InterPro" id="IPR001915">
    <property type="entry name" value="Peptidase_M48"/>
</dbReference>
<keyword evidence="4 8" id="KW-0378">Hydrolase</keyword>
<dbReference type="GO" id="GO:0016020">
    <property type="term" value="C:membrane"/>
    <property type="evidence" value="ECO:0007669"/>
    <property type="project" value="TreeGrafter"/>
</dbReference>
<evidence type="ECO:0000256" key="2">
    <source>
        <dbReference type="ARBA" id="ARBA00022670"/>
    </source>
</evidence>
<dbReference type="GO" id="GO:0051603">
    <property type="term" value="P:proteolysis involved in protein catabolic process"/>
    <property type="evidence" value="ECO:0007669"/>
    <property type="project" value="TreeGrafter"/>
</dbReference>
<evidence type="ECO:0000256" key="5">
    <source>
        <dbReference type="ARBA" id="ARBA00022833"/>
    </source>
</evidence>
<evidence type="ECO:0000256" key="3">
    <source>
        <dbReference type="ARBA" id="ARBA00022723"/>
    </source>
</evidence>
<evidence type="ECO:0000256" key="4">
    <source>
        <dbReference type="ARBA" id="ARBA00022801"/>
    </source>
</evidence>
<dbReference type="Gene3D" id="3.30.2010.10">
    <property type="entry name" value="Metalloproteases ('zincins'), catalytic domain"/>
    <property type="match status" value="1"/>
</dbReference>
<keyword evidence="2 8" id="KW-0645">Protease</keyword>
<organism evidence="8">
    <name type="scientific">bioreactor metagenome</name>
    <dbReference type="NCBI Taxonomy" id="1076179"/>
    <lineage>
        <taxon>unclassified sequences</taxon>
        <taxon>metagenomes</taxon>
        <taxon>ecological metagenomes</taxon>
    </lineage>
</organism>
<evidence type="ECO:0000256" key="1">
    <source>
        <dbReference type="ARBA" id="ARBA00001947"/>
    </source>
</evidence>
<keyword evidence="3" id="KW-0479">Metal-binding</keyword>
<dbReference type="Pfam" id="PF01435">
    <property type="entry name" value="Peptidase_M48"/>
    <property type="match status" value="1"/>
</dbReference>
<keyword evidence="5" id="KW-0862">Zinc</keyword>
<dbReference type="PANTHER" id="PTHR22726">
    <property type="entry name" value="METALLOENDOPEPTIDASE OMA1"/>
    <property type="match status" value="1"/>
</dbReference>
<dbReference type="PROSITE" id="PS51257">
    <property type="entry name" value="PROKAR_LIPOPROTEIN"/>
    <property type="match status" value="1"/>
</dbReference>
<dbReference type="CDD" id="cd07331">
    <property type="entry name" value="M48C_Oma1_like"/>
    <property type="match status" value="1"/>
</dbReference>
<protein>
    <submittedName>
        <fullName evidence="8">Beta-barrel assembly-enhancing protease</fullName>
        <ecNumber evidence="8">3.4.-.-</ecNumber>
    </submittedName>
</protein>
<dbReference type="PANTHER" id="PTHR22726:SF24">
    <property type="entry name" value="M48 FAMILY METALLOPEPTIDASE"/>
    <property type="match status" value="1"/>
</dbReference>
<evidence type="ECO:0000313" key="8">
    <source>
        <dbReference type="EMBL" id="MPM83665.1"/>
    </source>
</evidence>
<comment type="cofactor">
    <cofactor evidence="1">
        <name>Zn(2+)</name>
        <dbReference type="ChEBI" id="CHEBI:29105"/>
    </cofactor>
</comment>